<dbReference type="GO" id="GO:0005789">
    <property type="term" value="C:endoplasmic reticulum membrane"/>
    <property type="evidence" value="ECO:0007669"/>
    <property type="project" value="TreeGrafter"/>
</dbReference>
<comment type="caution">
    <text evidence="6">The sequence shown here is derived from an EMBL/GenBank/DDBJ whole genome shotgun (WGS) entry which is preliminary data.</text>
</comment>
<dbReference type="InterPro" id="IPR011990">
    <property type="entry name" value="TPR-like_helical_dom_sf"/>
</dbReference>
<dbReference type="GO" id="GO:0036503">
    <property type="term" value="P:ERAD pathway"/>
    <property type="evidence" value="ECO:0007669"/>
    <property type="project" value="TreeGrafter"/>
</dbReference>
<keyword evidence="2" id="KW-0175">Coiled coil</keyword>
<gene>
    <name evidence="6" type="ORF">CFD26_104306</name>
</gene>
<keyword evidence="4" id="KW-1133">Transmembrane helix</keyword>
<dbReference type="Gene3D" id="1.25.40.10">
    <property type="entry name" value="Tetratricopeptide repeat domain"/>
    <property type="match status" value="3"/>
</dbReference>
<keyword evidence="5" id="KW-0732">Signal</keyword>
<dbReference type="Pfam" id="PF08238">
    <property type="entry name" value="Sel1"/>
    <property type="match status" value="8"/>
</dbReference>
<name>A0A3R7LW26_9EURO</name>
<comment type="similarity">
    <text evidence="1">Belongs to the sel-1 family.</text>
</comment>
<feature type="compositionally biased region" description="Polar residues" evidence="3">
    <location>
        <begin position="902"/>
        <end position="920"/>
    </location>
</feature>
<keyword evidence="4" id="KW-0472">Membrane</keyword>
<keyword evidence="4" id="KW-0812">Transmembrane</keyword>
<evidence type="ECO:0000313" key="6">
    <source>
        <dbReference type="EMBL" id="RLL95124.1"/>
    </source>
</evidence>
<dbReference type="CDD" id="cd12148">
    <property type="entry name" value="fungal_TF_MHR"/>
    <property type="match status" value="1"/>
</dbReference>
<feature type="compositionally biased region" description="Basic and acidic residues" evidence="3">
    <location>
        <begin position="881"/>
        <end position="900"/>
    </location>
</feature>
<feature type="region of interest" description="Disordered" evidence="3">
    <location>
        <begin position="851"/>
        <end position="942"/>
    </location>
</feature>
<dbReference type="SUPFAM" id="SSF81901">
    <property type="entry name" value="HCP-like"/>
    <property type="match status" value="3"/>
</dbReference>
<dbReference type="PANTHER" id="PTHR11102">
    <property type="entry name" value="SEL-1-LIKE PROTEIN"/>
    <property type="match status" value="1"/>
</dbReference>
<dbReference type="OrthoDB" id="27934at2759"/>
<feature type="region of interest" description="Disordered" evidence="3">
    <location>
        <begin position="800"/>
        <end position="828"/>
    </location>
</feature>
<evidence type="ECO:0000256" key="2">
    <source>
        <dbReference type="SAM" id="Coils"/>
    </source>
</evidence>
<feature type="coiled-coil region" evidence="2">
    <location>
        <begin position="952"/>
        <end position="979"/>
    </location>
</feature>
<evidence type="ECO:0000313" key="7">
    <source>
        <dbReference type="Proteomes" id="UP000215289"/>
    </source>
</evidence>
<accession>A0A3R7LW26</accession>
<reference evidence="6 7" key="1">
    <citation type="submission" date="2018-08" db="EMBL/GenBank/DDBJ databases">
        <title>Draft genome sequences of two Aspergillus turcosus clinical strains isolated from bronchoalveolar lavage fluid: one azole-susceptible and the other azole-resistant.</title>
        <authorList>
            <person name="Parent-Michaud M."/>
            <person name="Dufresne P.J."/>
            <person name="Fournier E."/>
            <person name="Martineau C."/>
            <person name="Moreira S."/>
            <person name="Perkins V."/>
            <person name="De Repentigny L."/>
            <person name="Dufresne S.F."/>
        </authorList>
    </citation>
    <scope>NUCLEOTIDE SEQUENCE [LARGE SCALE GENOMIC DNA]</scope>
    <source>
        <strain evidence="6">HMR AF 1038</strain>
    </source>
</reference>
<sequence length="1670" mass="188519">MKNLWLWRFLPLALLLLQALMVESKIQSENGHTSIDVTSEAYQHGSQFADEAEGSHIWPGHERVEKALEILHGIKISAPRSEKPSGLVGYALHYAQQAFRILFMNAPQSETTEKRRVDPNVVKAVKELKLAAEEDENPDAMFLLAEMNFYGNFTHPRDFKRAFQWYQSLASLTGNSTAQYMLGFMYATGIGDGVKRDQAKALLYHTFAAEGGNTRSEMTLAYRHHAGIGTPRDCDQATYYYKKVADKAIQWFRSGPPGGYSMAREAYRWADEEGGVYGEGASVSSSGHNAQRDGVQSGTEANLEDVLEYLDLMSRKGELKATFSLGKLHYDGARGLPRNFRKAMKYFKQVTRRYWNKDGSVNPNHPMGIDKLASKAAGHVGMMYLRGEGVEQNFNNALTWFKRGLVNGDSLCQHEIGLMYLHGYGVPQDAFKAASYFKSAADQDYPASETRLGALFLDQGDVATATRYFELAARWGSMEAFYYLAELSNNGVGRQRHCGMAASYYKMVAERAEAIHSSFAEANAAYENGDKEAALIPAMMAAEQGYESAQSNVAFLLDEQRSVLSLDSILPGLKKPRPSLLRNAALALIYWTRSSKQANIDSLIKMGDYYLSGTGIGADPEKASTCYHTAAEAHYSAQAYWNLGWMHENGVAVDQDFHMAKRYYDLALEANAEAYLPVKLSLIKLRIRSFWNKITNGKVNSIREEEEQKPRRTFKEWIAAFIENDEEEEYHSQLYKHAEDEDEMLPSNPDSRRLDEHRHDDGYYDDLELDIDESVLEGLIIVTLAATLLVLVYLRQQRNRQRPNENPGANPAAVNNQNDRGFFPQPGDPEFAQWVAGVNLNGKRRRVEGAAASLSKPFKSPLRKPQQGIVDNGKALNDSFIKTEAESQERQDVDGKDAQEHLTPSASTPSKPTHLTSSSPALPFPSLQNRKRTPVTNQITPSKKSILADPVISELQKEQRALQSRLSALRSELDTVQQALRIESSTKDAELEALILKWKTVSQEAAEEVFEGARERVSRMGGMKAWRERMQSDSARWEQEEMQSWYGNAEAEGVEIDEEELEQRKAELLDEVEMPRKEKEAGTGADAPEDEYLKYLESRVTELESAMREWRKSTETRDAGVQTDSIDNSCEADSLPLEYVQQTVTTCIVGTSTIKGALLASDEVLAHQSTTHVTSPQTTIAQLTDSQPMASRLEGPLISRLAYEAYPDQTEIQGFSQPDIGALPALSSLAGCPGWLEEVYADLYFSITHWVWPFLDQTSWKSWQHEWSLDKSRNQWRGFFVHMVYAVGALSCNNFHFNEGHVERAAELNTLALSYYPYVMEHPSTILQIQASVLMILYALHCPSAEEISTTVSSIIPFCTATIAEIRRHTSVDHSSNDMGVSTCTGEFFTESLFITCYMLNEIIVSGWDRPVSAAYKAIDDDMLTISNGVPSSSTSGTALSHLFRLRKIQANIRRYLEDESEQIESGEEPRDDLLKKALDAWRKDIPRYGLEGGPCTYLHPLWMANLYDYSVIILMQEKRDRLKCKDIEDVLCAIVEVCLNFRQLQEDGQVMCYTWSALVFQFRAGIMLLYLFWVTAREDRFIRQALEALEACLKTITNFADRWKDAAPYKTALDLLIERANWIPEEFVQRHGIGCSMREMEKCLVQLKKQYLHRAVLGMIEDMICKDRF</sequence>
<feature type="coiled-coil region" evidence="2">
    <location>
        <begin position="1051"/>
        <end position="1113"/>
    </location>
</feature>
<feature type="region of interest" description="Disordered" evidence="3">
    <location>
        <begin position="738"/>
        <end position="757"/>
    </location>
</feature>
<evidence type="ECO:0000256" key="3">
    <source>
        <dbReference type="SAM" id="MobiDB-lite"/>
    </source>
</evidence>
<proteinExistence type="inferred from homology"/>
<keyword evidence="7" id="KW-1185">Reference proteome</keyword>
<dbReference type="InterPro" id="IPR050767">
    <property type="entry name" value="Sel1_AlgK"/>
</dbReference>
<dbReference type="InterPro" id="IPR006597">
    <property type="entry name" value="Sel1-like"/>
</dbReference>
<feature type="transmembrane region" description="Helical" evidence="4">
    <location>
        <begin position="1551"/>
        <end position="1574"/>
    </location>
</feature>
<dbReference type="EMBL" id="NIDN02000168">
    <property type="protein sequence ID" value="RLL95124.1"/>
    <property type="molecule type" value="Genomic_DNA"/>
</dbReference>
<dbReference type="SMART" id="SM00671">
    <property type="entry name" value="SEL1"/>
    <property type="match status" value="10"/>
</dbReference>
<organism evidence="6 7">
    <name type="scientific">Aspergillus turcosus</name>
    <dbReference type="NCBI Taxonomy" id="1245748"/>
    <lineage>
        <taxon>Eukaryota</taxon>
        <taxon>Fungi</taxon>
        <taxon>Dikarya</taxon>
        <taxon>Ascomycota</taxon>
        <taxon>Pezizomycotina</taxon>
        <taxon>Eurotiomycetes</taxon>
        <taxon>Eurotiomycetidae</taxon>
        <taxon>Eurotiales</taxon>
        <taxon>Aspergillaceae</taxon>
        <taxon>Aspergillus</taxon>
        <taxon>Aspergillus subgen. Fumigati</taxon>
    </lineage>
</organism>
<dbReference type="Gene3D" id="6.10.140.1020">
    <property type="match status" value="1"/>
</dbReference>
<feature type="chain" id="PRO_5018530943" description="Ubiquitin-protein ligase Sel1/Ubx2" evidence="5">
    <location>
        <begin position="25"/>
        <end position="1670"/>
    </location>
</feature>
<evidence type="ECO:0008006" key="8">
    <source>
        <dbReference type="Google" id="ProtNLM"/>
    </source>
</evidence>
<dbReference type="PANTHER" id="PTHR11102:SF147">
    <property type="entry name" value="SEL1L ADAPTOR SUBUNIT OF ERAD E3 UBIQUITIN LIGASE"/>
    <property type="match status" value="1"/>
</dbReference>
<dbReference type="STRING" id="1245748.A0A3R7LW26"/>
<evidence type="ECO:0000256" key="1">
    <source>
        <dbReference type="ARBA" id="ARBA00038101"/>
    </source>
</evidence>
<evidence type="ECO:0000256" key="5">
    <source>
        <dbReference type="SAM" id="SignalP"/>
    </source>
</evidence>
<protein>
    <recommendedName>
        <fullName evidence="8">Ubiquitin-protein ligase Sel1/Ubx2</fullName>
    </recommendedName>
</protein>
<feature type="signal peptide" evidence="5">
    <location>
        <begin position="1"/>
        <end position="24"/>
    </location>
</feature>
<evidence type="ECO:0000256" key="4">
    <source>
        <dbReference type="SAM" id="Phobius"/>
    </source>
</evidence>
<dbReference type="Proteomes" id="UP000215289">
    <property type="component" value="Unassembled WGS sequence"/>
</dbReference>